<proteinExistence type="predicted"/>
<evidence type="ECO:0000256" key="2">
    <source>
        <dbReference type="ARBA" id="ARBA00034247"/>
    </source>
</evidence>
<reference evidence="5 6" key="1">
    <citation type="submission" date="2019-09" db="EMBL/GenBank/DDBJ databases">
        <authorList>
            <person name="Kritzky A."/>
            <person name="Schelkanova E.Y."/>
            <person name="Alkhova Z.V."/>
            <person name="Smirnova N.I."/>
        </authorList>
    </citation>
    <scope>NUCLEOTIDE SEQUENCE [LARGE SCALE GENOMIC DNA]</scope>
    <source>
        <strain evidence="5 6">M1526</strain>
    </source>
</reference>
<protein>
    <recommendedName>
        <fullName evidence="1">diguanylate cyclase</fullName>
        <ecNumber evidence="1">2.7.7.65</ecNumber>
    </recommendedName>
</protein>
<evidence type="ECO:0000256" key="3">
    <source>
        <dbReference type="SAM" id="Coils"/>
    </source>
</evidence>
<dbReference type="EMBL" id="VUAA01000007">
    <property type="protein sequence ID" value="KAA1255206.1"/>
    <property type="molecule type" value="Genomic_DNA"/>
</dbReference>
<dbReference type="Gene3D" id="3.30.70.270">
    <property type="match status" value="1"/>
</dbReference>
<dbReference type="PANTHER" id="PTHR45138">
    <property type="entry name" value="REGULATORY COMPONENTS OF SENSORY TRANSDUCTION SYSTEM"/>
    <property type="match status" value="1"/>
</dbReference>
<dbReference type="InterPro" id="IPR050469">
    <property type="entry name" value="Diguanylate_Cyclase"/>
</dbReference>
<keyword evidence="3" id="KW-0175">Coiled coil</keyword>
<feature type="coiled-coil region" evidence="3">
    <location>
        <begin position="246"/>
        <end position="277"/>
    </location>
</feature>
<dbReference type="InterPro" id="IPR029787">
    <property type="entry name" value="Nucleotide_cyclase"/>
</dbReference>
<dbReference type="Pfam" id="PF00990">
    <property type="entry name" value="GGDEF"/>
    <property type="match status" value="1"/>
</dbReference>
<dbReference type="EC" id="2.7.7.65" evidence="1"/>
<evidence type="ECO:0000313" key="6">
    <source>
        <dbReference type="Proteomes" id="UP000323225"/>
    </source>
</evidence>
<organism evidence="5 6">
    <name type="scientific">Vibrio cholerae</name>
    <dbReference type="NCBI Taxonomy" id="666"/>
    <lineage>
        <taxon>Bacteria</taxon>
        <taxon>Pseudomonadati</taxon>
        <taxon>Pseudomonadota</taxon>
        <taxon>Gammaproteobacteria</taxon>
        <taxon>Vibrionales</taxon>
        <taxon>Vibrionaceae</taxon>
        <taxon>Vibrio</taxon>
    </lineage>
</organism>
<comment type="catalytic activity">
    <reaction evidence="2">
        <text>2 GTP = 3',3'-c-di-GMP + 2 diphosphate</text>
        <dbReference type="Rhea" id="RHEA:24898"/>
        <dbReference type="ChEBI" id="CHEBI:33019"/>
        <dbReference type="ChEBI" id="CHEBI:37565"/>
        <dbReference type="ChEBI" id="CHEBI:58805"/>
        <dbReference type="EC" id="2.7.7.65"/>
    </reaction>
</comment>
<dbReference type="SUPFAM" id="SSF55073">
    <property type="entry name" value="Nucleotide cyclase"/>
    <property type="match status" value="1"/>
</dbReference>
<dbReference type="InterPro" id="IPR043128">
    <property type="entry name" value="Rev_trsase/Diguanyl_cyclase"/>
</dbReference>
<dbReference type="InterPro" id="IPR000160">
    <property type="entry name" value="GGDEF_dom"/>
</dbReference>
<evidence type="ECO:0000313" key="5">
    <source>
        <dbReference type="EMBL" id="KAA1255206.1"/>
    </source>
</evidence>
<dbReference type="GO" id="GO:0052621">
    <property type="term" value="F:diguanylate cyclase activity"/>
    <property type="evidence" value="ECO:0007669"/>
    <property type="project" value="UniProtKB-EC"/>
</dbReference>
<dbReference type="PROSITE" id="PS50887">
    <property type="entry name" value="GGDEF"/>
    <property type="match status" value="1"/>
</dbReference>
<accession>A0A5Q6PK28</accession>
<comment type="caution">
    <text evidence="5">The sequence shown here is derived from an EMBL/GenBank/DDBJ whole genome shotgun (WGS) entry which is preliminary data.</text>
</comment>
<dbReference type="NCBIfam" id="TIGR00254">
    <property type="entry name" value="GGDEF"/>
    <property type="match status" value="1"/>
</dbReference>
<dbReference type="Proteomes" id="UP000323225">
    <property type="component" value="Unassembled WGS sequence"/>
</dbReference>
<sequence>MQFNSRLQMVHTDSTSSSAKSPCVKRLLHACAYVTNFKNSSGDCKLRAENLKKKLKAGSCNSEEVVNDLVVIIRQLTSVNDSTSGNSPLPKETTVSDKDVKDVEKAVNEVFEGNPESPVRLGLLNKLNANRNCAFSVMRQLVNFAIIEARNRADRERQLMMNIEGAVSSLITKSKSAKEAESSHIADTVSFIRDMTNSSASLKDEIGGDSALNNPKVIGLISSIESQLNAQAISQKTYQDKAESLLIAQQAQVDNLLAETENLKKQLLETKKLAETDSLTRLKNRRSFEIKKAENKCLNKPFSFAIIDIDHFKKINDNFGHAAGDIVIKSFSDILHSISSSTVHPYRIGGEEFGVIIDGEYNAHHLSMMRYIRVSAAKDTCNTPYGDISYTVSIGQSSSKEGDKFVEMADRRLYKSKESGRNMITYMKKAIQK</sequence>
<evidence type="ECO:0000256" key="1">
    <source>
        <dbReference type="ARBA" id="ARBA00012528"/>
    </source>
</evidence>
<dbReference type="AlphaFoldDB" id="A0A5Q6PK28"/>
<dbReference type="SMART" id="SM00267">
    <property type="entry name" value="GGDEF"/>
    <property type="match status" value="1"/>
</dbReference>
<evidence type="ECO:0000259" key="4">
    <source>
        <dbReference type="PROSITE" id="PS50887"/>
    </source>
</evidence>
<dbReference type="PANTHER" id="PTHR45138:SF9">
    <property type="entry name" value="DIGUANYLATE CYCLASE DGCM-RELATED"/>
    <property type="match status" value="1"/>
</dbReference>
<feature type="domain" description="GGDEF" evidence="4">
    <location>
        <begin position="300"/>
        <end position="429"/>
    </location>
</feature>
<gene>
    <name evidence="5" type="ORF">F0M16_08290</name>
</gene>
<dbReference type="CDD" id="cd01949">
    <property type="entry name" value="GGDEF"/>
    <property type="match status" value="1"/>
</dbReference>
<name>A0A5Q6PK28_VIBCL</name>